<organism evidence="3 4">
    <name type="scientific">Paenibacillus thiaminolyticus</name>
    <name type="common">Bacillus thiaminolyticus</name>
    <dbReference type="NCBI Taxonomy" id="49283"/>
    <lineage>
        <taxon>Bacteria</taxon>
        <taxon>Bacillati</taxon>
        <taxon>Bacillota</taxon>
        <taxon>Bacilli</taxon>
        <taxon>Bacillales</taxon>
        <taxon>Paenibacillaceae</taxon>
        <taxon>Paenibacillus</taxon>
    </lineage>
</organism>
<keyword evidence="3" id="KW-0808">Transferase</keyword>
<dbReference type="RefSeq" id="WP_119790087.1">
    <property type="nucleotide sequence ID" value="NZ_QYZD01000001.1"/>
</dbReference>
<dbReference type="InterPro" id="IPR028098">
    <property type="entry name" value="Glyco_trans_4-like_N"/>
</dbReference>
<sequence>MSGPVRVLHAVVNMNRGGAETLIMNLYRNLDRSKVQFDFLTCKPGVYDHQIERMGGKIYRIPYISGVGIIGFWQALSSFFKDHAGYRLIHAHMDRMSGWVLKAARQAGIPCRIAHSHNTRSEGGLAAKAFKWYAGQSISSSATHLLACSQAAACWLFKQSSDTAGIVKNGIEQERFLFRSEVRDAVRKELGIGESAFVLGHVGRLQHQKNHAYLIDVYAKARPMLNDSVLLLAGDGPLRDELRHQTERLKLENSVRFLGVRSDIDRLLQALDLFVFPSRHEGLPLTLVEAQGAGLPCIISDNVTREVDLGLGLIQSLSLKHQQAWVERVLEAARNGAGREIPADALRMQGYDIRDTARWLENYYLSMVR</sequence>
<gene>
    <name evidence="3" type="ORF">DQX05_00950</name>
</gene>
<evidence type="ECO:0000259" key="2">
    <source>
        <dbReference type="Pfam" id="PF13579"/>
    </source>
</evidence>
<feature type="domain" description="Glycosyltransferase subfamily 4-like N-terminal" evidence="2">
    <location>
        <begin position="17"/>
        <end position="153"/>
    </location>
</feature>
<name>A0A3A3GNG7_PANTH</name>
<dbReference type="Pfam" id="PF00534">
    <property type="entry name" value="Glycos_transf_1"/>
    <property type="match status" value="1"/>
</dbReference>
<dbReference type="EMBL" id="QYZD01000001">
    <property type="protein sequence ID" value="RJG26635.1"/>
    <property type="molecule type" value="Genomic_DNA"/>
</dbReference>
<dbReference type="SUPFAM" id="SSF53756">
    <property type="entry name" value="UDP-Glycosyltransferase/glycogen phosphorylase"/>
    <property type="match status" value="1"/>
</dbReference>
<dbReference type="GO" id="GO:0016757">
    <property type="term" value="F:glycosyltransferase activity"/>
    <property type="evidence" value="ECO:0007669"/>
    <property type="project" value="InterPro"/>
</dbReference>
<protein>
    <submittedName>
        <fullName evidence="3">Glycosyltransferase family 1 protein</fullName>
    </submittedName>
</protein>
<evidence type="ECO:0000259" key="1">
    <source>
        <dbReference type="Pfam" id="PF00534"/>
    </source>
</evidence>
<dbReference type="PANTHER" id="PTHR45947">
    <property type="entry name" value="SULFOQUINOVOSYL TRANSFERASE SQD2"/>
    <property type="match status" value="1"/>
</dbReference>
<dbReference type="InterPro" id="IPR001296">
    <property type="entry name" value="Glyco_trans_1"/>
</dbReference>
<dbReference type="CDD" id="cd03812">
    <property type="entry name" value="GT4_CapH-like"/>
    <property type="match status" value="1"/>
</dbReference>
<reference evidence="3 4" key="1">
    <citation type="submission" date="2018-09" db="EMBL/GenBank/DDBJ databases">
        <title>Paenibacillus SK2017-BO5.</title>
        <authorList>
            <person name="Piskunova J.V."/>
            <person name="Dubiley S.A."/>
            <person name="Severinov K.V."/>
        </authorList>
    </citation>
    <scope>NUCLEOTIDE SEQUENCE [LARGE SCALE GENOMIC DNA]</scope>
    <source>
        <strain evidence="3 4">BO5</strain>
    </source>
</reference>
<evidence type="ECO:0000313" key="3">
    <source>
        <dbReference type="EMBL" id="RJG26635.1"/>
    </source>
</evidence>
<proteinExistence type="predicted"/>
<feature type="domain" description="Glycosyl transferase family 1" evidence="1">
    <location>
        <begin position="183"/>
        <end position="302"/>
    </location>
</feature>
<evidence type="ECO:0000313" key="4">
    <source>
        <dbReference type="Proteomes" id="UP000266177"/>
    </source>
</evidence>
<dbReference type="PANTHER" id="PTHR45947:SF14">
    <property type="entry name" value="SLL1723 PROTEIN"/>
    <property type="match status" value="1"/>
</dbReference>
<dbReference type="Pfam" id="PF13579">
    <property type="entry name" value="Glyco_trans_4_4"/>
    <property type="match status" value="1"/>
</dbReference>
<accession>A0A3A3GNG7</accession>
<dbReference type="AlphaFoldDB" id="A0A3A3GNG7"/>
<dbReference type="Gene3D" id="3.40.50.2000">
    <property type="entry name" value="Glycogen Phosphorylase B"/>
    <property type="match status" value="2"/>
</dbReference>
<comment type="caution">
    <text evidence="3">The sequence shown here is derived from an EMBL/GenBank/DDBJ whole genome shotgun (WGS) entry which is preliminary data.</text>
</comment>
<dbReference type="OrthoDB" id="9804196at2"/>
<dbReference type="InterPro" id="IPR050194">
    <property type="entry name" value="Glycosyltransferase_grp1"/>
</dbReference>
<dbReference type="Proteomes" id="UP000266177">
    <property type="component" value="Unassembled WGS sequence"/>
</dbReference>